<dbReference type="InterPro" id="IPR009155">
    <property type="entry name" value="Cyt_b562"/>
</dbReference>
<protein>
    <recommendedName>
        <fullName evidence="7">Cytochrome B562</fullName>
    </recommendedName>
</protein>
<accession>A0A1V3IFX8</accession>
<keyword evidence="3" id="KW-0479">Metal-binding</keyword>
<proteinExistence type="inferred from homology"/>
<feature type="binding site" description="axial binding residue" evidence="3">
    <location>
        <position position="31"/>
    </location>
    <ligand>
        <name>heme b</name>
        <dbReference type="ChEBI" id="CHEBI:60344"/>
    </ligand>
    <ligandPart>
        <name>Fe</name>
        <dbReference type="ChEBI" id="CHEBI:18248"/>
    </ligandPart>
</feature>
<comment type="caution">
    <text evidence="5">The sequence shown here is derived from an EMBL/GenBank/DDBJ whole genome shotgun (WGS) entry which is preliminary data.</text>
</comment>
<reference evidence="5 6" key="1">
    <citation type="submission" date="2016-10" db="EMBL/GenBank/DDBJ databases">
        <title>Rodentibacter gen. nov. and new species.</title>
        <authorList>
            <person name="Christensen H."/>
        </authorList>
    </citation>
    <scope>NUCLEOTIDE SEQUENCE [LARGE SCALE GENOMIC DNA]</scope>
    <source>
        <strain evidence="5 6">Ppn418</strain>
    </source>
</reference>
<gene>
    <name evidence="5" type="ORF">BKK47_06500</name>
</gene>
<dbReference type="GO" id="GO:0042597">
    <property type="term" value="C:periplasmic space"/>
    <property type="evidence" value="ECO:0007669"/>
    <property type="project" value="InterPro"/>
</dbReference>
<evidence type="ECO:0000256" key="4">
    <source>
        <dbReference type="SAM" id="SignalP"/>
    </source>
</evidence>
<feature type="signal peptide" evidence="4">
    <location>
        <begin position="1"/>
        <end position="19"/>
    </location>
</feature>
<dbReference type="Gene3D" id="1.20.120.10">
    <property type="entry name" value="Cytochrome c/b562"/>
    <property type="match status" value="1"/>
</dbReference>
<comment type="cofactor">
    <cofactor evidence="3">
        <name>heme b</name>
        <dbReference type="ChEBI" id="CHEBI:60344"/>
    </cofactor>
    <text evidence="3">Binds 1 heme b (iron(II)-protoporphyrin IX) group per molecule.</text>
</comment>
<evidence type="ECO:0000256" key="2">
    <source>
        <dbReference type="ARBA" id="ARBA00022729"/>
    </source>
</evidence>
<keyword evidence="6" id="KW-1185">Reference proteome</keyword>
<dbReference type="AlphaFoldDB" id="A0A1V3IFX8"/>
<feature type="chain" id="PRO_5012460305" description="Cytochrome B562" evidence="4">
    <location>
        <begin position="20"/>
        <end position="127"/>
    </location>
</feature>
<dbReference type="GO" id="GO:0022900">
    <property type="term" value="P:electron transport chain"/>
    <property type="evidence" value="ECO:0007669"/>
    <property type="project" value="InterPro"/>
</dbReference>
<name>A0A1V3IFX8_9PAST</name>
<dbReference type="PIRSF" id="PIRSF000029">
    <property type="entry name" value="Cytochrome_b562"/>
    <property type="match status" value="1"/>
</dbReference>
<evidence type="ECO:0000313" key="6">
    <source>
        <dbReference type="Proteomes" id="UP000189426"/>
    </source>
</evidence>
<evidence type="ECO:0008006" key="7">
    <source>
        <dbReference type="Google" id="ProtNLM"/>
    </source>
</evidence>
<evidence type="ECO:0000313" key="5">
    <source>
        <dbReference type="EMBL" id="OOF39433.1"/>
    </source>
</evidence>
<dbReference type="InterPro" id="IPR010980">
    <property type="entry name" value="Cyt_c/b562"/>
</dbReference>
<keyword evidence="3" id="KW-0408">Iron</keyword>
<evidence type="ECO:0000256" key="1">
    <source>
        <dbReference type="ARBA" id="ARBA00005523"/>
    </source>
</evidence>
<dbReference type="Pfam" id="PF07361">
    <property type="entry name" value="Cytochrom_B562"/>
    <property type="match status" value="1"/>
</dbReference>
<sequence length="127" mass="14318">MKKLFTLIAIAITATSTFASSEELVNLRDEMTIMAQRLNFANRADSAEEFQNSITKFIDAAEKSKATIPPKWNGDTSQFSGYQQGLQKVIDVATEASVLAKQNKLNEAKEKLSELPELRKMYHKLYK</sequence>
<organism evidence="5 6">
    <name type="scientific">Rodentibacter mrazii</name>
    <dbReference type="NCBI Taxonomy" id="1908257"/>
    <lineage>
        <taxon>Bacteria</taxon>
        <taxon>Pseudomonadati</taxon>
        <taxon>Pseudomonadota</taxon>
        <taxon>Gammaproteobacteria</taxon>
        <taxon>Pasteurellales</taxon>
        <taxon>Pasteurellaceae</taxon>
        <taxon>Rodentibacter</taxon>
    </lineage>
</organism>
<dbReference type="SUPFAM" id="SSF47175">
    <property type="entry name" value="Cytochromes"/>
    <property type="match status" value="1"/>
</dbReference>
<feature type="binding site" description="axial binding residue" evidence="3">
    <location>
        <position position="123"/>
    </location>
    <ligand>
        <name>heme b</name>
        <dbReference type="ChEBI" id="CHEBI:60344"/>
    </ligand>
    <ligandPart>
        <name>Fe</name>
        <dbReference type="ChEBI" id="CHEBI:18248"/>
    </ligandPart>
</feature>
<dbReference type="RefSeq" id="WP_077494095.1">
    <property type="nucleotide sequence ID" value="NZ_MLHG01000039.1"/>
</dbReference>
<evidence type="ECO:0000256" key="3">
    <source>
        <dbReference type="PIRSR" id="PIRSR000029-1"/>
    </source>
</evidence>
<dbReference type="Proteomes" id="UP000189426">
    <property type="component" value="Unassembled WGS sequence"/>
</dbReference>
<keyword evidence="2 4" id="KW-0732">Signal</keyword>
<dbReference type="GO" id="GO:0020037">
    <property type="term" value="F:heme binding"/>
    <property type="evidence" value="ECO:0007669"/>
    <property type="project" value="InterPro"/>
</dbReference>
<dbReference type="GO" id="GO:0005506">
    <property type="term" value="F:iron ion binding"/>
    <property type="evidence" value="ECO:0007669"/>
    <property type="project" value="InterPro"/>
</dbReference>
<keyword evidence="3" id="KW-0349">Heme</keyword>
<dbReference type="GO" id="GO:0009055">
    <property type="term" value="F:electron transfer activity"/>
    <property type="evidence" value="ECO:0007669"/>
    <property type="project" value="InterPro"/>
</dbReference>
<dbReference type="STRING" id="1908257.BKK47_06500"/>
<comment type="similarity">
    <text evidence="1">Belongs to the cytochrome b562 family.</text>
</comment>
<dbReference type="EMBL" id="MLHG01000039">
    <property type="protein sequence ID" value="OOF39433.1"/>
    <property type="molecule type" value="Genomic_DNA"/>
</dbReference>